<proteinExistence type="predicted"/>
<dbReference type="Proteomes" id="UP000030653">
    <property type="component" value="Unassembled WGS sequence"/>
</dbReference>
<dbReference type="HOGENOM" id="CLU_2209923_0_0_1"/>
<dbReference type="EMBL" id="JH795856">
    <property type="protein sequence ID" value="EJU05853.1"/>
    <property type="molecule type" value="Genomic_DNA"/>
</dbReference>
<protein>
    <submittedName>
        <fullName evidence="1">Uncharacterized protein</fullName>
    </submittedName>
</protein>
<reference evidence="1 2" key="1">
    <citation type="journal article" date="2012" name="Science">
        <title>The Paleozoic origin of enzymatic lignin decomposition reconstructed from 31 fungal genomes.</title>
        <authorList>
            <person name="Floudas D."/>
            <person name="Binder M."/>
            <person name="Riley R."/>
            <person name="Barry K."/>
            <person name="Blanchette R.A."/>
            <person name="Henrissat B."/>
            <person name="Martinez A.T."/>
            <person name="Otillar R."/>
            <person name="Spatafora J.W."/>
            <person name="Yadav J.S."/>
            <person name="Aerts A."/>
            <person name="Benoit I."/>
            <person name="Boyd A."/>
            <person name="Carlson A."/>
            <person name="Copeland A."/>
            <person name="Coutinho P.M."/>
            <person name="de Vries R.P."/>
            <person name="Ferreira P."/>
            <person name="Findley K."/>
            <person name="Foster B."/>
            <person name="Gaskell J."/>
            <person name="Glotzer D."/>
            <person name="Gorecki P."/>
            <person name="Heitman J."/>
            <person name="Hesse C."/>
            <person name="Hori C."/>
            <person name="Igarashi K."/>
            <person name="Jurgens J.A."/>
            <person name="Kallen N."/>
            <person name="Kersten P."/>
            <person name="Kohler A."/>
            <person name="Kuees U."/>
            <person name="Kumar T.K.A."/>
            <person name="Kuo A."/>
            <person name="LaButti K."/>
            <person name="Larrondo L.F."/>
            <person name="Lindquist E."/>
            <person name="Ling A."/>
            <person name="Lombard V."/>
            <person name="Lucas S."/>
            <person name="Lundell T."/>
            <person name="Martin R."/>
            <person name="McLaughlin D.J."/>
            <person name="Morgenstern I."/>
            <person name="Morin E."/>
            <person name="Murat C."/>
            <person name="Nagy L.G."/>
            <person name="Nolan M."/>
            <person name="Ohm R.A."/>
            <person name="Patyshakuliyeva A."/>
            <person name="Rokas A."/>
            <person name="Ruiz-Duenas F.J."/>
            <person name="Sabat G."/>
            <person name="Salamov A."/>
            <person name="Samejima M."/>
            <person name="Schmutz J."/>
            <person name="Slot J.C."/>
            <person name="St John F."/>
            <person name="Stenlid J."/>
            <person name="Sun H."/>
            <person name="Sun S."/>
            <person name="Syed K."/>
            <person name="Tsang A."/>
            <person name="Wiebenga A."/>
            <person name="Young D."/>
            <person name="Pisabarro A."/>
            <person name="Eastwood D.C."/>
            <person name="Martin F."/>
            <person name="Cullen D."/>
            <person name="Grigoriev I.V."/>
            <person name="Hibbett D.S."/>
        </authorList>
    </citation>
    <scope>NUCLEOTIDE SEQUENCE [LARGE SCALE GENOMIC DNA]</scope>
    <source>
        <strain evidence="1 2">DJM-731 SS1</strain>
    </source>
</reference>
<organism evidence="1 2">
    <name type="scientific">Dacryopinax primogenitus (strain DJM 731)</name>
    <name type="common">Brown rot fungus</name>
    <dbReference type="NCBI Taxonomy" id="1858805"/>
    <lineage>
        <taxon>Eukaryota</taxon>
        <taxon>Fungi</taxon>
        <taxon>Dikarya</taxon>
        <taxon>Basidiomycota</taxon>
        <taxon>Agaricomycotina</taxon>
        <taxon>Dacrymycetes</taxon>
        <taxon>Dacrymycetales</taxon>
        <taxon>Dacrymycetaceae</taxon>
        <taxon>Dacryopinax</taxon>
    </lineage>
</organism>
<sequence>MRFPPPLIIIGYEVTAESLVKYARQAGLPPAEPVALGNSLTERLGTKVVVVRLSDQETRKPSFFLIPKGFDREVYPAVVDLLQLRKQFEENLARVPEAFSCQKLFRS</sequence>
<accession>M5GGP6</accession>
<keyword evidence="2" id="KW-1185">Reference proteome</keyword>
<evidence type="ECO:0000313" key="2">
    <source>
        <dbReference type="Proteomes" id="UP000030653"/>
    </source>
</evidence>
<dbReference type="OrthoDB" id="3402234at2759"/>
<dbReference type="AlphaFoldDB" id="M5GGP6"/>
<gene>
    <name evidence="1" type="ORF">DACRYDRAFT_20205</name>
</gene>
<name>M5GGP6_DACPD</name>
<evidence type="ECO:0000313" key="1">
    <source>
        <dbReference type="EMBL" id="EJU05853.1"/>
    </source>
</evidence>
<dbReference type="GeneID" id="63686911"/>
<dbReference type="RefSeq" id="XP_040632747.1">
    <property type="nucleotide sequence ID" value="XM_040771849.1"/>
</dbReference>